<accession>A0A1G1Y7Y8</accession>
<name>A0A1G1Y7Y8_9BACT</name>
<sequence>MVYYTYAICSETTEKIYIGHTDNLTERMKRHNNEMAHKKSSYTYKNVGPWRLRYKEEFPTRKEAMIREKQLKSAKGREFIKNLKPLAQSVDPPAGGLLS</sequence>
<dbReference type="EMBL" id="MHIF01000012">
    <property type="protein sequence ID" value="OGY48435.1"/>
    <property type="molecule type" value="Genomic_DNA"/>
</dbReference>
<dbReference type="InterPro" id="IPR000305">
    <property type="entry name" value="GIY-YIG_endonuc"/>
</dbReference>
<evidence type="ECO:0000313" key="2">
    <source>
        <dbReference type="EMBL" id="OGY48435.1"/>
    </source>
</evidence>
<feature type="domain" description="GIY-YIG" evidence="1">
    <location>
        <begin position="1"/>
        <end position="81"/>
    </location>
</feature>
<dbReference type="Pfam" id="PF01541">
    <property type="entry name" value="GIY-YIG"/>
    <property type="match status" value="1"/>
</dbReference>
<reference evidence="2 3" key="1">
    <citation type="journal article" date="2016" name="Nat. Commun.">
        <title>Thousands of microbial genomes shed light on interconnected biogeochemical processes in an aquifer system.</title>
        <authorList>
            <person name="Anantharaman K."/>
            <person name="Brown C.T."/>
            <person name="Hug L.A."/>
            <person name="Sharon I."/>
            <person name="Castelle C.J."/>
            <person name="Probst A.J."/>
            <person name="Thomas B.C."/>
            <person name="Singh A."/>
            <person name="Wilkins M.J."/>
            <person name="Karaoz U."/>
            <person name="Brodie E.L."/>
            <person name="Williams K.H."/>
            <person name="Hubbard S.S."/>
            <person name="Banfield J.F."/>
        </authorList>
    </citation>
    <scope>NUCLEOTIDE SEQUENCE [LARGE SCALE GENOMIC DNA]</scope>
</reference>
<comment type="caution">
    <text evidence="2">The sequence shown here is derived from an EMBL/GenBank/DDBJ whole genome shotgun (WGS) entry which is preliminary data.</text>
</comment>
<dbReference type="AlphaFoldDB" id="A0A1G1Y7Y8"/>
<protein>
    <recommendedName>
        <fullName evidence="1">GIY-YIG domain-containing protein</fullName>
    </recommendedName>
</protein>
<dbReference type="Proteomes" id="UP000178432">
    <property type="component" value="Unassembled WGS sequence"/>
</dbReference>
<dbReference type="CDD" id="cd10449">
    <property type="entry name" value="GIY-YIG_SLX1_like"/>
    <property type="match status" value="1"/>
</dbReference>
<organism evidence="2 3">
    <name type="scientific">Candidatus Buchananbacteria bacterium RIFCSPHIGHO2_01_FULL_46_12</name>
    <dbReference type="NCBI Taxonomy" id="1797536"/>
    <lineage>
        <taxon>Bacteria</taxon>
        <taxon>Candidatus Buchananiibacteriota</taxon>
    </lineage>
</organism>
<evidence type="ECO:0000259" key="1">
    <source>
        <dbReference type="PROSITE" id="PS50164"/>
    </source>
</evidence>
<dbReference type="Gene3D" id="3.40.1440.10">
    <property type="entry name" value="GIY-YIG endonuclease"/>
    <property type="match status" value="1"/>
</dbReference>
<evidence type="ECO:0000313" key="3">
    <source>
        <dbReference type="Proteomes" id="UP000178432"/>
    </source>
</evidence>
<dbReference type="InterPro" id="IPR035901">
    <property type="entry name" value="GIY-YIG_endonuc_sf"/>
</dbReference>
<dbReference type="PROSITE" id="PS50164">
    <property type="entry name" value="GIY_YIG"/>
    <property type="match status" value="1"/>
</dbReference>
<proteinExistence type="predicted"/>
<dbReference type="SUPFAM" id="SSF82771">
    <property type="entry name" value="GIY-YIG endonuclease"/>
    <property type="match status" value="1"/>
</dbReference>
<gene>
    <name evidence="2" type="ORF">A2663_02025</name>
</gene>